<evidence type="ECO:0000313" key="3">
    <source>
        <dbReference type="Proteomes" id="UP000257109"/>
    </source>
</evidence>
<feature type="region of interest" description="Disordered" evidence="1">
    <location>
        <begin position="157"/>
        <end position="228"/>
    </location>
</feature>
<accession>A0A371HM27</accession>
<reference evidence="2" key="1">
    <citation type="submission" date="2018-05" db="EMBL/GenBank/DDBJ databases">
        <title>Draft genome of Mucuna pruriens seed.</title>
        <authorList>
            <person name="Nnadi N.E."/>
            <person name="Vos R."/>
            <person name="Hasami M.H."/>
            <person name="Devisetty U.K."/>
            <person name="Aguiy J.C."/>
        </authorList>
    </citation>
    <scope>NUCLEOTIDE SEQUENCE [LARGE SCALE GENOMIC DNA]</scope>
    <source>
        <strain evidence="2">JCA_2017</strain>
    </source>
</reference>
<sequence length="253" mass="29146">YAWKPLRTPRSTRKSRILRKEFRVSQKVLLFHSRLRLIAGKLHSWWDRPFVVTNVFSYGVVEEKDEASNHTFKVNGHHLKPYHKGPNLSSAMGEVEIITLVELVILEDPPKELITSRSPEKLMIHPYLRGIKEQWNCFGSKIYNKCGGGALRESTGKHLVGGLEPGSKEKIETKSKSTRKSSWPDKANSCRPTPWPTSSQEPTPIRNRIHPDSRRPTPPKARSKHRAQAKVGLGAEYWVDFQEDIFRVRWHIT</sequence>
<feature type="non-terminal residue" evidence="2">
    <location>
        <position position="1"/>
    </location>
</feature>
<evidence type="ECO:0000313" key="2">
    <source>
        <dbReference type="EMBL" id="RDY03829.1"/>
    </source>
</evidence>
<proteinExistence type="predicted"/>
<gene>
    <name evidence="2" type="ORF">CR513_12542</name>
</gene>
<keyword evidence="3" id="KW-1185">Reference proteome</keyword>
<dbReference type="EMBL" id="QJKJ01002200">
    <property type="protein sequence ID" value="RDY03829.1"/>
    <property type="molecule type" value="Genomic_DNA"/>
</dbReference>
<feature type="compositionally biased region" description="Basic and acidic residues" evidence="1">
    <location>
        <begin position="166"/>
        <end position="175"/>
    </location>
</feature>
<dbReference type="Proteomes" id="UP000257109">
    <property type="component" value="Unassembled WGS sequence"/>
</dbReference>
<dbReference type="OrthoDB" id="1723222at2759"/>
<comment type="caution">
    <text evidence="2">The sequence shown here is derived from an EMBL/GenBank/DDBJ whole genome shotgun (WGS) entry which is preliminary data.</text>
</comment>
<protein>
    <submittedName>
        <fullName evidence="2">Uncharacterized protein</fullName>
    </submittedName>
</protein>
<feature type="non-terminal residue" evidence="2">
    <location>
        <position position="253"/>
    </location>
</feature>
<evidence type="ECO:0000256" key="1">
    <source>
        <dbReference type="SAM" id="MobiDB-lite"/>
    </source>
</evidence>
<organism evidence="2 3">
    <name type="scientific">Mucuna pruriens</name>
    <name type="common">Velvet bean</name>
    <name type="synonym">Dolichos pruriens</name>
    <dbReference type="NCBI Taxonomy" id="157652"/>
    <lineage>
        <taxon>Eukaryota</taxon>
        <taxon>Viridiplantae</taxon>
        <taxon>Streptophyta</taxon>
        <taxon>Embryophyta</taxon>
        <taxon>Tracheophyta</taxon>
        <taxon>Spermatophyta</taxon>
        <taxon>Magnoliopsida</taxon>
        <taxon>eudicotyledons</taxon>
        <taxon>Gunneridae</taxon>
        <taxon>Pentapetalae</taxon>
        <taxon>rosids</taxon>
        <taxon>fabids</taxon>
        <taxon>Fabales</taxon>
        <taxon>Fabaceae</taxon>
        <taxon>Papilionoideae</taxon>
        <taxon>50 kb inversion clade</taxon>
        <taxon>NPAAA clade</taxon>
        <taxon>indigoferoid/millettioid clade</taxon>
        <taxon>Phaseoleae</taxon>
        <taxon>Mucuna</taxon>
    </lineage>
</organism>
<dbReference type="AlphaFoldDB" id="A0A371HM27"/>
<name>A0A371HM27_MUCPR</name>